<feature type="transmembrane region" description="Helical" evidence="1">
    <location>
        <begin position="229"/>
        <end position="248"/>
    </location>
</feature>
<feature type="transmembrane region" description="Helical" evidence="1">
    <location>
        <begin position="464"/>
        <end position="486"/>
    </location>
</feature>
<reference evidence="2" key="1">
    <citation type="journal article" date="2022" name="Int. J. Syst. Evol. Microbiol.">
        <title>Pseudomonas aegrilactucae sp. nov. and Pseudomonas morbosilactucae sp. nov., pathogens causing bacterial rot of lettuce in Japan.</title>
        <authorList>
            <person name="Sawada H."/>
            <person name="Fujikawa T."/>
            <person name="Satou M."/>
        </authorList>
    </citation>
    <scope>NUCLEOTIDE SEQUENCE</scope>
    <source>
        <strain evidence="2">0166_1</strain>
    </source>
</reference>
<evidence type="ECO:0000313" key="3">
    <source>
        <dbReference type="Proteomes" id="UP001162834"/>
    </source>
</evidence>
<proteinExistence type="predicted"/>
<feature type="transmembrane region" description="Helical" evidence="1">
    <location>
        <begin position="268"/>
        <end position="288"/>
    </location>
</feature>
<evidence type="ECO:0000256" key="1">
    <source>
        <dbReference type="SAM" id="Phobius"/>
    </source>
</evidence>
<sequence>MAGAELTAPAPPRDSALRRRLAAAGTAVRRVPRPLVALLLAATVLSVAWAVVTAPLDGPDEIGHAAYVQQLAETGDGPHGGETGTPSGPRDVSTEARALLFWANLDALARNDGTRPAWSQAEQDAYGRAARGAARDDGAGPNPLAQNPPLYYAYETVPYAVGSGWSLPARLLLMRLANLPLLWLVVGFSWLIMGELFGRRRRFVQTVGTGAVALLPMVTFLSGVINPEIALTAVTTAAIALGLAALRLGPRVPVVLGLGALGAAGVLIHARGLALLPAIAIVLALVLWRARREPGGGRRLLVAGGALALMGVALAAALAYSNRHADVGNFSGELTGSGSSGLTNLGGLASYVWQFYFSPLAGMLPPPGEGGVPGYRQIYVQQFLTGQFGSLEVQYGDTVYAVLQVVQALGLIALFALVVRHLGRVRAHAAQIVVLVAFLVSMLVLLHVAAWQDISSPAHASLLAGRYLVCLAAILGVAVASVVALLPRRVGVVLGAFVLATGAVLCVGGILVSLVRFYA</sequence>
<gene>
    <name evidence="2" type="ORF">DSM104329_05189</name>
</gene>
<organism evidence="2 3">
    <name type="scientific">Capillimicrobium parvum</name>
    <dbReference type="NCBI Taxonomy" id="2884022"/>
    <lineage>
        <taxon>Bacteria</taxon>
        <taxon>Bacillati</taxon>
        <taxon>Actinomycetota</taxon>
        <taxon>Thermoleophilia</taxon>
        <taxon>Solirubrobacterales</taxon>
        <taxon>Capillimicrobiaceae</taxon>
        <taxon>Capillimicrobium</taxon>
    </lineage>
</organism>
<keyword evidence="1" id="KW-0472">Membrane</keyword>
<evidence type="ECO:0000313" key="2">
    <source>
        <dbReference type="EMBL" id="UGS38759.1"/>
    </source>
</evidence>
<accession>A0A9E7C620</accession>
<protein>
    <recommendedName>
        <fullName evidence="4">DUF2142 domain-containing protein</fullName>
    </recommendedName>
</protein>
<evidence type="ECO:0008006" key="4">
    <source>
        <dbReference type="Google" id="ProtNLM"/>
    </source>
</evidence>
<feature type="transmembrane region" description="Helical" evidence="1">
    <location>
        <begin position="399"/>
        <end position="420"/>
    </location>
</feature>
<feature type="transmembrane region" description="Helical" evidence="1">
    <location>
        <begin position="432"/>
        <end position="452"/>
    </location>
</feature>
<keyword evidence="1" id="KW-0812">Transmembrane</keyword>
<dbReference type="Pfam" id="PF09913">
    <property type="entry name" value="DUF2142"/>
    <property type="match status" value="1"/>
</dbReference>
<name>A0A9E7C620_9ACTN</name>
<dbReference type="EMBL" id="CP087164">
    <property type="protein sequence ID" value="UGS38759.1"/>
    <property type="molecule type" value="Genomic_DNA"/>
</dbReference>
<dbReference type="RefSeq" id="WP_259312775.1">
    <property type="nucleotide sequence ID" value="NZ_CP087164.1"/>
</dbReference>
<feature type="transmembrane region" description="Helical" evidence="1">
    <location>
        <begin position="176"/>
        <end position="197"/>
    </location>
</feature>
<keyword evidence="1" id="KW-1133">Transmembrane helix</keyword>
<dbReference type="AlphaFoldDB" id="A0A9E7C620"/>
<keyword evidence="3" id="KW-1185">Reference proteome</keyword>
<feature type="transmembrane region" description="Helical" evidence="1">
    <location>
        <begin position="35"/>
        <end position="56"/>
    </location>
</feature>
<feature type="transmembrane region" description="Helical" evidence="1">
    <location>
        <begin position="493"/>
        <end position="518"/>
    </location>
</feature>
<dbReference type="Proteomes" id="UP001162834">
    <property type="component" value="Chromosome"/>
</dbReference>
<feature type="transmembrane region" description="Helical" evidence="1">
    <location>
        <begin position="300"/>
        <end position="320"/>
    </location>
</feature>
<dbReference type="InterPro" id="IPR018674">
    <property type="entry name" value="DUF2142_membrane"/>
</dbReference>
<dbReference type="KEGG" id="sbae:DSM104329_05189"/>